<protein>
    <submittedName>
        <fullName evidence="5">Amino acid adenylation domain-containing protein</fullName>
    </submittedName>
</protein>
<dbReference type="InterPro" id="IPR041464">
    <property type="entry name" value="TubC_N"/>
</dbReference>
<dbReference type="Gene3D" id="3.30.559.30">
    <property type="entry name" value="Nonribosomal peptide synthetase, condensation domain"/>
    <property type="match status" value="3"/>
</dbReference>
<dbReference type="InterPro" id="IPR009081">
    <property type="entry name" value="PP-bd_ACP"/>
</dbReference>
<dbReference type="RefSeq" id="WP_274052019.1">
    <property type="nucleotide sequence ID" value="NZ_CP059693.1"/>
</dbReference>
<dbReference type="EMBL" id="CP059693">
    <property type="protein sequence ID" value="WDE11818.1"/>
    <property type="molecule type" value="Genomic_DNA"/>
</dbReference>
<accession>A0ABY7VE40</accession>
<dbReference type="InterPro" id="IPR023213">
    <property type="entry name" value="CAT-like_dom_sf"/>
</dbReference>
<dbReference type="Pfam" id="PF00668">
    <property type="entry name" value="Condensation"/>
    <property type="match status" value="3"/>
</dbReference>
<dbReference type="NCBIfam" id="NF003417">
    <property type="entry name" value="PRK04813.1"/>
    <property type="match status" value="3"/>
</dbReference>
<dbReference type="Gene3D" id="1.10.10.1830">
    <property type="entry name" value="Non-ribosomal peptide synthase, adenylation domain"/>
    <property type="match status" value="1"/>
</dbReference>
<dbReference type="Pfam" id="PF00550">
    <property type="entry name" value="PP-binding"/>
    <property type="match status" value="2"/>
</dbReference>
<dbReference type="SUPFAM" id="SSF56601">
    <property type="entry name" value="beta-lactamase/transpeptidase-like"/>
    <property type="match status" value="1"/>
</dbReference>
<dbReference type="InterPro" id="IPR036736">
    <property type="entry name" value="ACP-like_sf"/>
</dbReference>
<dbReference type="InterPro" id="IPR001466">
    <property type="entry name" value="Beta-lactam-related"/>
</dbReference>
<dbReference type="PANTHER" id="PTHR45527:SF1">
    <property type="entry name" value="FATTY ACID SYNTHASE"/>
    <property type="match status" value="1"/>
</dbReference>
<dbReference type="InterPro" id="IPR012338">
    <property type="entry name" value="Beta-lactam/transpept-like"/>
</dbReference>
<evidence type="ECO:0000256" key="3">
    <source>
        <dbReference type="ARBA" id="ARBA00022553"/>
    </source>
</evidence>
<dbReference type="Gene3D" id="3.30.300.30">
    <property type="match status" value="3"/>
</dbReference>
<dbReference type="SUPFAM" id="SSF56801">
    <property type="entry name" value="Acetyl-CoA synthetase-like"/>
    <property type="match status" value="3"/>
</dbReference>
<feature type="domain" description="Carrier" evidence="4">
    <location>
        <begin position="2003"/>
        <end position="2078"/>
    </location>
</feature>
<evidence type="ECO:0000259" key="4">
    <source>
        <dbReference type="PROSITE" id="PS50075"/>
    </source>
</evidence>
<gene>
    <name evidence="5" type="ORF">H3N35_27120</name>
</gene>
<dbReference type="Pfam" id="PF13193">
    <property type="entry name" value="AMP-binding_C"/>
    <property type="match status" value="2"/>
</dbReference>
<dbReference type="PROSITE" id="PS50075">
    <property type="entry name" value="CARRIER"/>
    <property type="match status" value="2"/>
</dbReference>
<evidence type="ECO:0000256" key="2">
    <source>
        <dbReference type="ARBA" id="ARBA00022450"/>
    </source>
</evidence>
<dbReference type="InterPro" id="IPR025110">
    <property type="entry name" value="AMP-bd_C"/>
</dbReference>
<dbReference type="InterPro" id="IPR020845">
    <property type="entry name" value="AMP-binding_CS"/>
</dbReference>
<keyword evidence="2" id="KW-0596">Phosphopantetheine</keyword>
<reference evidence="5 6" key="1">
    <citation type="journal article" date="2022" name="Mar. Drugs">
        <title>Bioassay-Guided Fractionation Leads to the Detection of Cholic Acid Generated by the Rare Thalassomonas sp.</title>
        <authorList>
            <person name="Pheiffer F."/>
            <person name="Schneider Y.K."/>
            <person name="Hansen E.H."/>
            <person name="Andersen J.H."/>
            <person name="Isaksson J."/>
            <person name="Busche T."/>
            <person name="R C."/>
            <person name="Kalinowski J."/>
            <person name="Zyl L.V."/>
            <person name="Trindade M."/>
        </authorList>
    </citation>
    <scope>NUCLEOTIDE SEQUENCE [LARGE SCALE GENOMIC DNA]</scope>
    <source>
        <strain evidence="5 6">A5K-61T</strain>
    </source>
</reference>
<dbReference type="InterPro" id="IPR000873">
    <property type="entry name" value="AMP-dep_synth/lig_dom"/>
</dbReference>
<dbReference type="PROSITE" id="PS00455">
    <property type="entry name" value="AMP_BINDING"/>
    <property type="match status" value="3"/>
</dbReference>
<dbReference type="Gene3D" id="3.30.559.10">
    <property type="entry name" value="Chloramphenicol acetyltransferase-like domain"/>
    <property type="match status" value="3"/>
</dbReference>
<keyword evidence="6" id="KW-1185">Reference proteome</keyword>
<dbReference type="NCBIfam" id="TIGR01733">
    <property type="entry name" value="AA-adenyl-dom"/>
    <property type="match status" value="3"/>
</dbReference>
<dbReference type="Gene3D" id="1.10.1200.10">
    <property type="entry name" value="ACP-like"/>
    <property type="match status" value="2"/>
</dbReference>
<keyword evidence="3" id="KW-0597">Phosphoprotein</keyword>
<evidence type="ECO:0000313" key="5">
    <source>
        <dbReference type="EMBL" id="WDE11818.1"/>
    </source>
</evidence>
<dbReference type="SUPFAM" id="SSF52777">
    <property type="entry name" value="CoA-dependent acyltransferases"/>
    <property type="match status" value="6"/>
</dbReference>
<dbReference type="InterPro" id="IPR001242">
    <property type="entry name" value="Condensation_dom"/>
</dbReference>
<dbReference type="SUPFAM" id="SSF47336">
    <property type="entry name" value="ACP-like"/>
    <property type="match status" value="2"/>
</dbReference>
<dbReference type="Gene3D" id="3.40.50.12780">
    <property type="entry name" value="N-terminal domain of ligase-like"/>
    <property type="match status" value="3"/>
</dbReference>
<dbReference type="Gene3D" id="3.40.710.10">
    <property type="entry name" value="DD-peptidase/beta-lactamase superfamily"/>
    <property type="match status" value="1"/>
</dbReference>
<dbReference type="Pfam" id="PF18563">
    <property type="entry name" value="TubC_N"/>
    <property type="match status" value="1"/>
</dbReference>
<organism evidence="5 6">
    <name type="scientific">Thalassomonas haliotis</name>
    <dbReference type="NCBI Taxonomy" id="485448"/>
    <lineage>
        <taxon>Bacteria</taxon>
        <taxon>Pseudomonadati</taxon>
        <taxon>Pseudomonadota</taxon>
        <taxon>Gammaproteobacteria</taxon>
        <taxon>Alteromonadales</taxon>
        <taxon>Colwelliaceae</taxon>
        <taxon>Thalassomonas</taxon>
    </lineage>
</organism>
<dbReference type="Pfam" id="PF00144">
    <property type="entry name" value="Beta-lactamase"/>
    <property type="match status" value="1"/>
</dbReference>
<evidence type="ECO:0000256" key="1">
    <source>
        <dbReference type="ARBA" id="ARBA00001957"/>
    </source>
</evidence>
<dbReference type="PANTHER" id="PTHR45527">
    <property type="entry name" value="NONRIBOSOMAL PEPTIDE SYNTHETASE"/>
    <property type="match status" value="1"/>
</dbReference>
<name>A0ABY7VE40_9GAMM</name>
<comment type="cofactor">
    <cofactor evidence="1">
        <name>pantetheine 4'-phosphate</name>
        <dbReference type="ChEBI" id="CHEBI:47942"/>
    </cofactor>
</comment>
<evidence type="ECO:0000313" key="6">
    <source>
        <dbReference type="Proteomes" id="UP001215231"/>
    </source>
</evidence>
<proteinExistence type="predicted"/>
<dbReference type="CDD" id="cd05930">
    <property type="entry name" value="A_NRPS"/>
    <property type="match status" value="1"/>
</dbReference>
<dbReference type="InterPro" id="IPR006162">
    <property type="entry name" value="Ppantetheine_attach_site"/>
</dbReference>
<dbReference type="Pfam" id="PF00501">
    <property type="entry name" value="AMP-binding"/>
    <property type="match status" value="3"/>
</dbReference>
<dbReference type="Proteomes" id="UP001215231">
    <property type="component" value="Chromosome"/>
</dbReference>
<sequence>MNLSVFLSELKVAGITVSSDGEKLNIKSSISPIPQDLLAQLKTNKQALLDFFNKLKKDEQKAANTLSPADKRRGVAISPLQQALWPIYQLQQATAYNIPLTLELQGQLDCRRLGEVLHGLYRKYDVLHGRFNQEDGKILFCSAYDPNWEMEILKVASTDVESWIEREKSRIFDLQQHSLFIARLLQTGEENFVLQLNFPHIIIDGWSISQLWQELVDVYQGQQPQESSFDFIDYLAGEKQQDHNPYWLERLKHYEPVNLHSIDPSNPEQHHVWSRQLEVQESHHLRELARQQGVSTYCAAFSTFAHVIGQFLGRKDLVISTPFSARNNSTLHNMLGYLVAMIPVRCALGDNDVAANLPQFQSQLHKDMAAAQVDLNHILPELGLTTESGRHPLQQLVFAWQDGLLDMASPQGISLNRRESQMTSAKFPLMLSMFESNGRFTMKWEFDPCLLSQSTIALLQQRFSDLLAAKGDISGITRDYPAAVAWPTEDLVSRLQAQVSLSPDQPALSGPGQSLTYRQLWQASDSVAAGLQAYGIKSGERVALHLPHGTDLAVAIIGIIKAGGVYVPLPDDLSPERMAAIITQTGMRYCLKPQSGNWLGLECLSKELYQADKQAVMTPVQLNPGHAAYINFSSGTTGEPKGIECLHQGVLRLVDNPDYVPLNPDTRMLCAAPATFDAFTLELWGPLLNGGQVCFMDQPRLDTRELTRMITKHRINTAWMTAALFHTLVDIELAAFNGLRYLLVGGDLVSPAHIHRLYRGINNIQVINGYGPTENTTFTCCFPIPLDWPAERALPVGYPISGTQVYILDADNRLQPHGCAGEIVAAGAGLAKGYLQAEQNLDRFIEVEVRDQPVRMYKTGDLGFIDAHGVVHFMGRSDKQVKINGFRVEPEAVSLCLGRETDVVRAETLAIGQGSSQQLVSFVQLSKDKPWQPERLKQALNKHLPAYMQPGLILELDKMPITVNGKLDSAALTAKFQAYMAKSQQLNRELSATEQAIADAWQDALGCGSCNASDNFYRLGGNSLLLLQAQAKLEQKLNRQISLETLIRHTDLTDLARALEQNPDSESSITPEHAPLPEVMALTTEQSRIWLLQQMNQDSAYNIPLFFHLPSGLSFTQIQEATTRLLLAHPILRMRFFKCDGIPQQTPAGIDVFPLLTESLTHAQLEQRLEQESTRRFDLAKNACFISLLQIDDGRQILVFNIHHICFDGESLAVLITALEQALQGRQLPLNQGFERFVQWHQGTEYQLKAKQDLDYWLTRLSQVTEATCLPSDLAASNSGAAAETRFAVNSAHFNQASAICQKLAISQYSYWFAVFTLVLGRLNDNRDVVVATPVANRIRPEHRQCIGFFANTLMLRQEWDESYSFADLLRLTHDNVSQGMCHQNAPLDEVLRQRLELGGQGKLALSDVLFSLLSPLRGETQAQIKVTGGKNAQAKYDFSLTIVADPVNPQFKVEYKSAKYSPELINSFIETMSVVLDQLGADIDMPLSQLQLCLAHEEAVVNAAPTPLLPATLRQQAELAPQASALAFAGQELNYQQLLEQARHLAAKLQANQVKPGDRVAVLMNRSLELPVTLLAIMLTGAAYVPLDPAYPSGRTRYVLEDAQPSLLLHDGKSNIAAVADQCPQLNIVDCINEKSSSPFIEPDISAEDLAYIIYTSGSTGQPKGVAIEHGAVAALLHWANKEYAREDFALVYAGTSVCFDLSVFEIFITWGMGGSLYFAPNTLALAQDAKHLPVTLINTVPSVLAEVLNRSQIPESVRVINLAGEALPPALVKTIAENTLSPKLYNLYGPSEDTTYSTYYQIDLNAPEQVLIGAPIDGTRGICVDSKGRAMPDHFAGELYLSGVGLAREYWCKQALTDEKFVVLDDGSRAFKTGDHVRKQSDGQYAYIGRLDNQVKLNGLRIEPGEIDDIIAQDPGVDAVCTLVHGEAAEARLVAFVTCSQQPLDKPALFAYLEEMLPYYMVPSSIQILDKMPLTPSGKQDQRALAALEIELEPTDKNAPQVLNATQADIAEIWQSLLDCGTCTSAAHFYRLGGNSLQLLTLGEKLEKHFQVSLPLDLLIRNATIAQQAKAIEQLIASGQHQAEHENKTQAQFAGLSAQQYRLWFKHHLQPTSAYNMPLYCDIPPAIDAASLSRALVTVMMRNRVLTTRIRAVESEPEVSFASLRTWQLPQQQLPESQLQQYLEQEAARQFDLSVGVCHFELLTTDGGRQILLFNIHHVAFDGFSLPIFFNELSLALKGVSTPEPVPYAAYSQWQAGREYLTQADETMNYWQQQLAGFEGCTALTGDLPGGQAQANSQYYTHPLAPQLSNSLKTLAKKCGVSEYSCWLALFIYTYSRVSQDKDVVVSMPAANRGKSSFLKTIGFFANLLPLRSQIDEQQSFTEYVIAVQALVDQGMSFQNLDIAELAERHGFQETSDIPFSKLAFSVNERMSLTLADEVTKLHSIALPHLKTEFHFFVALGQESVEWSINYDGNRFSPELIRSFTETMEVLLKQVLSQSKSRLENLSITALADKSTTARPDIRLHPLALMEKLVKEQPNNKALINKDKALDYHLLWQASAKISAGMKASGVNKGDRVAVLMSRSLDLPLTLLAAWRVGAIFIPLDPQYPQERINYIVSDAQPKLVIYDDESVDNIAQAALNSAISFNTLINTPLSGGAPEHTPALDDPAYMIYTSGSTGKPKGVLLNFTGLSQLHLWAKDTYHTDDYSFVFTSASVCFDASVLDIFITWGLGGCVYFAETPMELLDVSEHREISMVGMVPSVFAQLMTHADIQNRIRVLNLGGEVLPVSLAKKIMTSNPDLRLYNLYGPTENTIVSTFHQVDLARNERILIGQPVTGTEMMVMDASGRPLPPYFSGELYLTGDSLAVEYWNNPAMTSEKFIRTGPQAKRVYKTGDKVRRLADGQYEYLGRLDEQVKIRGLRIEIGEVEQVLSQHAAVLESCVVIHQGKNGETSLVAFYTTAEHKEVQQDIRRWMQAYLPPYMVPSFYTHLDQLPLNPAGKLDRGQLAKRELPVNRQSLEDKTSSHNFRLFLEQNLNGRELDMGLSPHDNGLSSLMIMSLTRKLNDHYKADLKFTDLYEIDSFQELALQLDISPTATQQLSASFAAQFERLCQQFQIPAAQAAVIEKNSVSLASFGVSEQAGHFSPHKKGYRIGCASKVLTSLLCLRLCEQKHFTLDSQVIDLIDTGTSEQRLQGIKIQHLLSHSHGLDVSVNFNHFQPQDPLAIAVTRLLPRATSIFPPGTMYGYSMFGHMLLAYICETVTKKPFMDLCHEYIFKPLDITLSCAEDGENPASVCPKKHMISGSTLTGDRYQALTDYASVQASAVLPSGTAAAYMSAADLARVGQSYLTLNRGGTGLLSDDTISQVFRARQKVENHPVYKEVGITFLKLENGLWGHLGDSEGQQMSIQIDPDAGKVLVVNAAANPSIPLIWAVVDEQFQTPAYPKSQEKPFRLCELPGQYSNASLTINVVQKQGKYQLSPHSLPGSFSGKAKNNYPLRALPGSEHLFELTEPDSLLRGNITFFGNSEGDFLRVGQNLFKKVSSHQ</sequence>
<dbReference type="InterPro" id="IPR044894">
    <property type="entry name" value="TubC_N_sf"/>
</dbReference>
<feature type="domain" description="Carrier" evidence="4">
    <location>
        <begin position="988"/>
        <end position="1063"/>
    </location>
</feature>
<dbReference type="InterPro" id="IPR042099">
    <property type="entry name" value="ANL_N_sf"/>
</dbReference>
<dbReference type="InterPro" id="IPR045851">
    <property type="entry name" value="AMP-bd_C_sf"/>
</dbReference>
<dbReference type="PROSITE" id="PS00012">
    <property type="entry name" value="PHOSPHOPANTETHEINE"/>
    <property type="match status" value="1"/>
</dbReference>
<dbReference type="InterPro" id="IPR010071">
    <property type="entry name" value="AA_adenyl_dom"/>
</dbReference>